<dbReference type="PANTHER" id="PTHR43301:SF3">
    <property type="entry name" value="ARABINAN ENDO-1,5-ALPHA-L-ARABINOSIDASE A-RELATED"/>
    <property type="match status" value="1"/>
</dbReference>
<dbReference type="PANTHER" id="PTHR43301">
    <property type="entry name" value="ARABINAN ENDO-1,5-ALPHA-L-ARABINOSIDASE"/>
    <property type="match status" value="1"/>
</dbReference>
<accession>A0A9W7AZR1</accession>
<comment type="caution">
    <text evidence="1">The sequence shown here is derived from an EMBL/GenBank/DDBJ whole genome shotgun (WGS) entry which is preliminary data.</text>
</comment>
<gene>
    <name evidence="1" type="ORF">TrST_g11789</name>
</gene>
<reference evidence="2" key="1">
    <citation type="journal article" date="2023" name="Commun. Biol.">
        <title>Genome analysis of Parmales, the sister group of diatoms, reveals the evolutionary specialization of diatoms from phago-mixotrophs to photoautotrophs.</title>
        <authorList>
            <person name="Ban H."/>
            <person name="Sato S."/>
            <person name="Yoshikawa S."/>
            <person name="Yamada K."/>
            <person name="Nakamura Y."/>
            <person name="Ichinomiya M."/>
            <person name="Sato N."/>
            <person name="Blanc-Mathieu R."/>
            <person name="Endo H."/>
            <person name="Kuwata A."/>
            <person name="Ogata H."/>
        </authorList>
    </citation>
    <scope>NUCLEOTIDE SEQUENCE [LARGE SCALE GENOMIC DNA]</scope>
    <source>
        <strain evidence="2">NIES 3701</strain>
    </source>
</reference>
<protein>
    <submittedName>
        <fullName evidence="1">Uncharacterized protein</fullName>
    </submittedName>
</protein>
<dbReference type="InterPro" id="IPR050727">
    <property type="entry name" value="GH43_arabinanases"/>
</dbReference>
<name>A0A9W7AZR1_9STRA</name>
<dbReference type="CDD" id="cd08983">
    <property type="entry name" value="GH43_Bt3655-like"/>
    <property type="match status" value="1"/>
</dbReference>
<dbReference type="AlphaFoldDB" id="A0A9W7AZR1"/>
<evidence type="ECO:0000313" key="2">
    <source>
        <dbReference type="Proteomes" id="UP001165085"/>
    </source>
</evidence>
<keyword evidence="2" id="KW-1185">Reference proteome</keyword>
<dbReference type="OrthoDB" id="19657at2759"/>
<evidence type="ECO:0000313" key="1">
    <source>
        <dbReference type="EMBL" id="GMH81252.1"/>
    </source>
</evidence>
<sequence length="326" mass="35538">MATCAALILAYFGGSPYEEALYLSYAEAPSGASGVSFTPLNAGQPVLNSTIGAKTIRDPFVNRDLINGGFRIVASDMPADGDAYWRGTNISTWHSKDLISFDDGHLVTVMQDKLDDPDWVTWAPEWILNPDPSGGDEFVVFWSGGGFEDTSLKNIWAATIDKDFNEASLSEPFVLLDAGYTTIDGDMVVDENGKYHLFFKDERGSNDFDTDDKAVRHVSSDSPLGPFNSEDISDLLSPTLTEGPSVFIVPSAGPGEAPYRMYYDCFMNGRYGVSESFSLDSGWASVGDSSCDGFGMSVDFPDGARHGSVVCVTDEEFRNIKDHYTR</sequence>
<dbReference type="EMBL" id="BRXY01000255">
    <property type="protein sequence ID" value="GMH81252.1"/>
    <property type="molecule type" value="Genomic_DNA"/>
</dbReference>
<dbReference type="SUPFAM" id="SSF75005">
    <property type="entry name" value="Arabinanase/levansucrase/invertase"/>
    <property type="match status" value="1"/>
</dbReference>
<organism evidence="1 2">
    <name type="scientific">Triparma strigata</name>
    <dbReference type="NCBI Taxonomy" id="1606541"/>
    <lineage>
        <taxon>Eukaryota</taxon>
        <taxon>Sar</taxon>
        <taxon>Stramenopiles</taxon>
        <taxon>Ochrophyta</taxon>
        <taxon>Bolidophyceae</taxon>
        <taxon>Parmales</taxon>
        <taxon>Triparmaceae</taxon>
        <taxon>Triparma</taxon>
    </lineage>
</organism>
<dbReference type="Proteomes" id="UP001165085">
    <property type="component" value="Unassembled WGS sequence"/>
</dbReference>
<proteinExistence type="predicted"/>
<dbReference type="Gene3D" id="2.115.10.20">
    <property type="entry name" value="Glycosyl hydrolase domain, family 43"/>
    <property type="match status" value="1"/>
</dbReference>
<dbReference type="InterPro" id="IPR023296">
    <property type="entry name" value="Glyco_hydro_beta-prop_sf"/>
</dbReference>